<accession>A0AB33Z1X0</accession>
<dbReference type="Pfam" id="PF00990">
    <property type="entry name" value="GGDEF"/>
    <property type="match status" value="1"/>
</dbReference>
<name>A0AB33Z1X0_9GAMM</name>
<comment type="caution">
    <text evidence="6">The sequence shown here is derived from an EMBL/GenBank/DDBJ whole genome shotgun (WGS) entry which is preliminary data.</text>
</comment>
<dbReference type="EMBL" id="ASHL01000005">
    <property type="protein sequence ID" value="EPD12926.1"/>
    <property type="molecule type" value="Genomic_DNA"/>
</dbReference>
<organism evidence="6 7">
    <name type="scientific">Cycloclasticus pugetii</name>
    <dbReference type="NCBI Taxonomy" id="34068"/>
    <lineage>
        <taxon>Bacteria</taxon>
        <taxon>Pseudomonadati</taxon>
        <taxon>Pseudomonadota</taxon>
        <taxon>Gammaproteobacteria</taxon>
        <taxon>Thiotrichales</taxon>
        <taxon>Piscirickettsiaceae</taxon>
        <taxon>Cycloclasticus</taxon>
    </lineage>
</organism>
<comment type="cofactor">
    <cofactor evidence="1">
        <name>Mg(2+)</name>
        <dbReference type="ChEBI" id="CHEBI:18420"/>
    </cofactor>
</comment>
<dbReference type="SUPFAM" id="SSF55073">
    <property type="entry name" value="Nucleotide cyclase"/>
    <property type="match status" value="1"/>
</dbReference>
<protein>
    <recommendedName>
        <fullName evidence="2">diguanylate cyclase</fullName>
        <ecNumber evidence="2">2.7.7.65</ecNumber>
    </recommendedName>
</protein>
<evidence type="ECO:0000256" key="2">
    <source>
        <dbReference type="ARBA" id="ARBA00012528"/>
    </source>
</evidence>
<gene>
    <name evidence="6" type="ORF">L196_07179</name>
</gene>
<feature type="coiled-coil region" evidence="4">
    <location>
        <begin position="1"/>
        <end position="28"/>
    </location>
</feature>
<sequence>MADYKEKYRRALKELDESEQKAADSIQALYQVLMSILKGVKGHHKAIDKAINSLPRNTPNGEGAPVEALSRVRDLVISYFDKDDLRSAITTLDILLENLKMSDVLGDDVEILQKDAAKIRTPNELKAFTRKVVNLIVGALFDNSGPSIKASLNGLKGDLARQLGSLEALDAGLAESIKVAGLHKDIERIANLSDLSTFHKETFDVLGNGIVNKNELIVEFSGLVETVIHKLAELSSDLRQAGAEEADELKDRWRLTELMGGQVKTLQESVLQADNLALLKTLLTKRLAEFSQTVSEFTEVERRRVDEVEGYAFSVANKLKKMELQVQELKLSLIQAHEEALVDVLTGVANRRAFDERIRLEYERWKRNAEPLVLAVLDIDRFKKINDTYGHSVGDKVLCTISQLINKQVRESDFFGRIGGEEFAVIFTGSDLDSGLKRLEQFRKSVEDCKFGYQGKRLTITMSVGCAEFAPGDTVSDVYGRADQALYKAKSLGRNQCLSERAI</sequence>
<dbReference type="PANTHER" id="PTHR45138">
    <property type="entry name" value="REGULATORY COMPONENTS OF SENSORY TRANSDUCTION SYSTEM"/>
    <property type="match status" value="1"/>
</dbReference>
<dbReference type="CDD" id="cd01949">
    <property type="entry name" value="GGDEF"/>
    <property type="match status" value="1"/>
</dbReference>
<dbReference type="RefSeq" id="WP_016390487.1">
    <property type="nucleotide sequence ID" value="NZ_JBLWZB010000001.1"/>
</dbReference>
<dbReference type="FunFam" id="3.30.70.270:FF:000001">
    <property type="entry name" value="Diguanylate cyclase domain protein"/>
    <property type="match status" value="1"/>
</dbReference>
<dbReference type="InterPro" id="IPR043128">
    <property type="entry name" value="Rev_trsase/Diguanyl_cyclase"/>
</dbReference>
<evidence type="ECO:0000313" key="6">
    <source>
        <dbReference type="EMBL" id="EPD12926.1"/>
    </source>
</evidence>
<dbReference type="PROSITE" id="PS50887">
    <property type="entry name" value="GGDEF"/>
    <property type="match status" value="1"/>
</dbReference>
<evidence type="ECO:0000256" key="4">
    <source>
        <dbReference type="SAM" id="Coils"/>
    </source>
</evidence>
<dbReference type="Gene3D" id="3.30.70.270">
    <property type="match status" value="1"/>
</dbReference>
<evidence type="ECO:0000259" key="5">
    <source>
        <dbReference type="PROSITE" id="PS50887"/>
    </source>
</evidence>
<evidence type="ECO:0000256" key="1">
    <source>
        <dbReference type="ARBA" id="ARBA00001946"/>
    </source>
</evidence>
<dbReference type="EC" id="2.7.7.65" evidence="2"/>
<dbReference type="InterPro" id="IPR029787">
    <property type="entry name" value="Nucleotide_cyclase"/>
</dbReference>
<keyword evidence="4" id="KW-0175">Coiled coil</keyword>
<proteinExistence type="predicted"/>
<dbReference type="InterPro" id="IPR050469">
    <property type="entry name" value="Diguanylate_Cyclase"/>
</dbReference>
<comment type="catalytic activity">
    <reaction evidence="3">
        <text>2 GTP = 3',3'-c-di-GMP + 2 diphosphate</text>
        <dbReference type="Rhea" id="RHEA:24898"/>
        <dbReference type="ChEBI" id="CHEBI:33019"/>
        <dbReference type="ChEBI" id="CHEBI:37565"/>
        <dbReference type="ChEBI" id="CHEBI:58805"/>
        <dbReference type="EC" id="2.7.7.65"/>
    </reaction>
</comment>
<dbReference type="NCBIfam" id="TIGR00254">
    <property type="entry name" value="GGDEF"/>
    <property type="match status" value="1"/>
</dbReference>
<keyword evidence="7" id="KW-1185">Reference proteome</keyword>
<evidence type="ECO:0000256" key="3">
    <source>
        <dbReference type="ARBA" id="ARBA00034247"/>
    </source>
</evidence>
<dbReference type="AlphaFoldDB" id="A0AB33Z1X0"/>
<reference evidence="6 7" key="1">
    <citation type="journal article" date="2013" name="Genome Announc.">
        <title>Genome Sequence of the Pyrene- and Fluoranthene-Degrading Bacterium Cycloclasticus sp. Strain PY97M.</title>
        <authorList>
            <person name="Cui Z."/>
            <person name="Xu G."/>
            <person name="Li Q."/>
            <person name="Gao W."/>
            <person name="Zheng L."/>
        </authorList>
    </citation>
    <scope>NUCLEOTIDE SEQUENCE [LARGE SCALE GENOMIC DNA]</scope>
    <source>
        <strain evidence="6 7">PY97M</strain>
    </source>
</reference>
<dbReference type="SMART" id="SM00267">
    <property type="entry name" value="GGDEF"/>
    <property type="match status" value="1"/>
</dbReference>
<evidence type="ECO:0000313" key="7">
    <source>
        <dbReference type="Proteomes" id="UP000015462"/>
    </source>
</evidence>
<dbReference type="Proteomes" id="UP000015462">
    <property type="component" value="Unassembled WGS sequence"/>
</dbReference>
<dbReference type="PANTHER" id="PTHR45138:SF9">
    <property type="entry name" value="DIGUANYLATE CYCLASE DGCM-RELATED"/>
    <property type="match status" value="1"/>
</dbReference>
<dbReference type="GO" id="GO:0052621">
    <property type="term" value="F:diguanylate cyclase activity"/>
    <property type="evidence" value="ECO:0007669"/>
    <property type="project" value="UniProtKB-EC"/>
</dbReference>
<dbReference type="InterPro" id="IPR000160">
    <property type="entry name" value="GGDEF_dom"/>
</dbReference>
<feature type="domain" description="GGDEF" evidence="5">
    <location>
        <begin position="370"/>
        <end position="502"/>
    </location>
</feature>